<keyword evidence="2" id="KW-1185">Reference proteome</keyword>
<proteinExistence type="predicted"/>
<reference evidence="1 2" key="1">
    <citation type="submission" date="2016-10" db="EMBL/GenBank/DDBJ databases">
        <authorList>
            <person name="de Groot N.N."/>
        </authorList>
    </citation>
    <scope>NUCLEOTIDE SEQUENCE [LARGE SCALE GENOMIC DNA]</scope>
    <source>
        <strain evidence="1 2">HL3</strain>
    </source>
</reference>
<evidence type="ECO:0000313" key="2">
    <source>
        <dbReference type="Proteomes" id="UP000198611"/>
    </source>
</evidence>
<name>A0A1I1P1E8_9GAMM</name>
<protein>
    <submittedName>
        <fullName evidence="1">Uncharacterized protein</fullName>
    </submittedName>
</protein>
<accession>A0A1I1P1E8</accession>
<sequence length="104" mass="11822">MCGRGLVHKRPMSEFMSDDNEKQARDLLGRTVDYRGRTCRVVELLDDPPALILQDEGSGTEMQANQHGEAHRRVPRNYTVALYHYNAAGEREVHPDFRALQAAD</sequence>
<organism evidence="1 2">
    <name type="scientific">Thiohalospira halophila DSM 15071</name>
    <dbReference type="NCBI Taxonomy" id="1123397"/>
    <lineage>
        <taxon>Bacteria</taxon>
        <taxon>Pseudomonadati</taxon>
        <taxon>Pseudomonadota</taxon>
        <taxon>Gammaproteobacteria</taxon>
        <taxon>Thiohalospirales</taxon>
        <taxon>Thiohalospiraceae</taxon>
        <taxon>Thiohalospira</taxon>
    </lineage>
</organism>
<dbReference type="EMBL" id="FOMJ01000001">
    <property type="protein sequence ID" value="SFD03476.1"/>
    <property type="molecule type" value="Genomic_DNA"/>
</dbReference>
<evidence type="ECO:0000313" key="1">
    <source>
        <dbReference type="EMBL" id="SFD03476.1"/>
    </source>
</evidence>
<dbReference type="AlphaFoldDB" id="A0A1I1P1E8"/>
<dbReference type="Proteomes" id="UP000198611">
    <property type="component" value="Unassembled WGS sequence"/>
</dbReference>
<gene>
    <name evidence="1" type="ORF">SAMN05660831_00538</name>
</gene>